<sequence length="470" mass="50967">MKIGLFGIGLNTYWGQFAGLRDRLEGYLKTIETRLSSGQGCQVISAGLVDSVDKAREAASLFKARDVRIIFLYVSTYALSSTVLPVVQEVKVPVIVLNLQPAPAIDYRWFNSLGDRGKMTGEWLAFCQACSVPEIANVFSRAGIDFQLVTGTLDDPEAWKEINEWVEAARVAEILSQTTLGILGHYYSGMLDVYSDPTQLAASLGLHIEFLEMAELKVLRQKVTRKEIEAKIKEMQAAFKILPECSPAEIERAARTACALDRLVAEKNLGCVAYYYEGTPGSEEEDIVTSMIAGNSLLTARHVPMAGEGELKNAVAMKIMDAFGAGGSFTEFYAMDFNEGVVLMGHDGPGHVGIAEGQPLLKPLGVFHGKPGRGLSIEMKVKNGPVTLLSVVQTRNGELKLLVAEGESVPGPILEIGNTNSRYKFSLGVKGFIEAWSKEGPAHHCAVGLGHIASKIQKLAAIMGLKFVRV</sequence>
<dbReference type="InterPro" id="IPR003762">
    <property type="entry name" value="Lara_isomerase"/>
</dbReference>
<evidence type="ECO:0000256" key="1">
    <source>
        <dbReference type="ARBA" id="ARBA00022723"/>
    </source>
</evidence>
<dbReference type="PANTHER" id="PTHR38464:SF1">
    <property type="entry name" value="L-ARABINOSE ISOMERASE"/>
    <property type="match status" value="1"/>
</dbReference>
<evidence type="ECO:0000259" key="6">
    <source>
        <dbReference type="Pfam" id="PF11762"/>
    </source>
</evidence>
<organism evidence="7 8">
    <name type="scientific">Candidatus Saccharicenans subterraneus</name>
    <dbReference type="NCBI Taxonomy" id="2508984"/>
    <lineage>
        <taxon>Bacteria</taxon>
        <taxon>Candidatus Aminicenantota</taxon>
        <taxon>Candidatus Aminicenantia</taxon>
        <taxon>Candidatus Aminicenantales</taxon>
        <taxon>Candidatus Saccharicenantaceae</taxon>
        <taxon>Candidatus Saccharicenans</taxon>
    </lineage>
</organism>
<keyword evidence="1" id="KW-0479">Metal-binding</keyword>
<evidence type="ECO:0000256" key="3">
    <source>
        <dbReference type="ARBA" id="ARBA00023211"/>
    </source>
</evidence>
<evidence type="ECO:0000256" key="2">
    <source>
        <dbReference type="ARBA" id="ARBA00022935"/>
    </source>
</evidence>
<dbReference type="InterPro" id="IPR024664">
    <property type="entry name" value="Ara_Isoase_C"/>
</dbReference>
<dbReference type="SUPFAM" id="SSF53743">
    <property type="entry name" value="FucI/AraA N-terminal and middle domains"/>
    <property type="match status" value="1"/>
</dbReference>
<evidence type="ECO:0000256" key="4">
    <source>
        <dbReference type="ARBA" id="ARBA00023235"/>
    </source>
</evidence>
<keyword evidence="5" id="KW-0119">Carbohydrate metabolism</keyword>
<gene>
    <name evidence="7" type="ORF">OP8BY_1232</name>
</gene>
<keyword evidence="4 7" id="KW-0413">Isomerase</keyword>
<feature type="domain" description="L-arabinose isomerase C-terminal" evidence="6">
    <location>
        <begin position="327"/>
        <end position="465"/>
    </location>
</feature>
<dbReference type="Proteomes" id="UP000257323">
    <property type="component" value="Unassembled WGS sequence"/>
</dbReference>
<dbReference type="AlphaFoldDB" id="A0A3E2BPG6"/>
<evidence type="ECO:0000313" key="8">
    <source>
        <dbReference type="Proteomes" id="UP000257323"/>
    </source>
</evidence>
<dbReference type="GO" id="GO:0046872">
    <property type="term" value="F:metal ion binding"/>
    <property type="evidence" value="ECO:0007669"/>
    <property type="project" value="UniProtKB-KW"/>
</dbReference>
<dbReference type="Gene3D" id="3.40.50.10940">
    <property type="match status" value="1"/>
</dbReference>
<dbReference type="EMBL" id="QUAH01000002">
    <property type="protein sequence ID" value="RFT16619.1"/>
    <property type="molecule type" value="Genomic_DNA"/>
</dbReference>
<dbReference type="InterPro" id="IPR009015">
    <property type="entry name" value="Fucose_isomerase_N/cen_sf"/>
</dbReference>
<evidence type="ECO:0000256" key="5">
    <source>
        <dbReference type="ARBA" id="ARBA00023277"/>
    </source>
</evidence>
<protein>
    <submittedName>
        <fullName evidence="7">L-arabinose / L-fucose isomerase</fullName>
    </submittedName>
</protein>
<dbReference type="GO" id="GO:0005829">
    <property type="term" value="C:cytosol"/>
    <property type="evidence" value="ECO:0007669"/>
    <property type="project" value="TreeGrafter"/>
</dbReference>
<evidence type="ECO:0000313" key="7">
    <source>
        <dbReference type="EMBL" id="RFT16619.1"/>
    </source>
</evidence>
<dbReference type="CDD" id="cd00578">
    <property type="entry name" value="L-fuc_L-ara-isomerases"/>
    <property type="match status" value="1"/>
</dbReference>
<comment type="caution">
    <text evidence="7">The sequence shown here is derived from an EMBL/GenBank/DDBJ whole genome shotgun (WGS) entry which is preliminary data.</text>
</comment>
<keyword evidence="3" id="KW-0464">Manganese</keyword>
<accession>A0A3E2BPG6</accession>
<proteinExistence type="predicted"/>
<dbReference type="InterPro" id="IPR038583">
    <property type="entry name" value="AraA_N_sf"/>
</dbReference>
<dbReference type="GO" id="GO:0019569">
    <property type="term" value="P:L-arabinose catabolic process to D-xylulose 5-phosphate"/>
    <property type="evidence" value="ECO:0007669"/>
    <property type="project" value="TreeGrafter"/>
</dbReference>
<keyword evidence="2" id="KW-0054">Arabinose catabolism</keyword>
<dbReference type="PANTHER" id="PTHR38464">
    <property type="entry name" value="L-ARABINOSE ISOMERASE"/>
    <property type="match status" value="1"/>
</dbReference>
<dbReference type="SUPFAM" id="SSF50443">
    <property type="entry name" value="FucI/AraA C-terminal domain-like"/>
    <property type="match status" value="1"/>
</dbReference>
<dbReference type="InterPro" id="IPR004216">
    <property type="entry name" value="Fuc/Ara_isomerase_C"/>
</dbReference>
<reference evidence="7 8" key="1">
    <citation type="submission" date="2018-08" db="EMBL/GenBank/DDBJ databases">
        <title>Genome analysis of the thermophilic bacterium of the candidate phylum Aminicenantes from deep subsurface aquifer revealed its physiology and ecological role.</title>
        <authorList>
            <person name="Kadnikov V.V."/>
            <person name="Mardanov A.V."/>
            <person name="Beletsky A.V."/>
            <person name="Karnachuk O.V."/>
            <person name="Ravin N.V."/>
        </authorList>
    </citation>
    <scope>NUCLEOTIDE SEQUENCE [LARGE SCALE GENOMIC DNA]</scope>
    <source>
        <strain evidence="7">BY38</strain>
    </source>
</reference>
<name>A0A3E2BPG6_9BACT</name>
<dbReference type="GO" id="GO:0008733">
    <property type="term" value="F:L-arabinose isomerase activity"/>
    <property type="evidence" value="ECO:0007669"/>
    <property type="project" value="InterPro"/>
</dbReference>
<dbReference type="Pfam" id="PF11762">
    <property type="entry name" value="Arabinose_Iso_C"/>
    <property type="match status" value="1"/>
</dbReference>